<keyword evidence="3 9" id="KW-0732">Signal</keyword>
<protein>
    <submittedName>
        <fullName evidence="10">Penicillin-insensitive murein endopeptidase</fullName>
        <ecNumber evidence="10">3.4.24.-</ecNumber>
    </submittedName>
</protein>
<evidence type="ECO:0000256" key="5">
    <source>
        <dbReference type="ARBA" id="ARBA00022801"/>
    </source>
</evidence>
<evidence type="ECO:0000256" key="7">
    <source>
        <dbReference type="ARBA" id="ARBA00023049"/>
    </source>
</evidence>
<dbReference type="EMBL" id="JAUSWH010000004">
    <property type="protein sequence ID" value="MDQ0455407.1"/>
    <property type="molecule type" value="Genomic_DNA"/>
</dbReference>
<keyword evidence="1" id="KW-0645">Protease</keyword>
<dbReference type="Proteomes" id="UP001235269">
    <property type="component" value="Unassembled WGS sequence"/>
</dbReference>
<feature type="region of interest" description="Disordered" evidence="8">
    <location>
        <begin position="263"/>
        <end position="283"/>
    </location>
</feature>
<dbReference type="PIRSF" id="PIRSF018455">
    <property type="entry name" value="MepA"/>
    <property type="match status" value="1"/>
</dbReference>
<dbReference type="Pfam" id="PF03411">
    <property type="entry name" value="Peptidase_M74"/>
    <property type="match status" value="1"/>
</dbReference>
<evidence type="ECO:0000256" key="3">
    <source>
        <dbReference type="ARBA" id="ARBA00022729"/>
    </source>
</evidence>
<keyword evidence="2" id="KW-0479">Metal-binding</keyword>
<keyword evidence="11" id="KW-1185">Reference proteome</keyword>
<feature type="signal peptide" evidence="9">
    <location>
        <begin position="1"/>
        <end position="19"/>
    </location>
</feature>
<dbReference type="SUPFAM" id="SSF55166">
    <property type="entry name" value="Hedgehog/DD-peptidase"/>
    <property type="match status" value="1"/>
</dbReference>
<dbReference type="InterPro" id="IPR009045">
    <property type="entry name" value="Zn_M74/Hedgehog-like"/>
</dbReference>
<gene>
    <name evidence="10" type="ORF">QO005_001741</name>
</gene>
<evidence type="ECO:0000256" key="8">
    <source>
        <dbReference type="SAM" id="MobiDB-lite"/>
    </source>
</evidence>
<feature type="chain" id="PRO_5047453907" evidence="9">
    <location>
        <begin position="20"/>
        <end position="350"/>
    </location>
</feature>
<organism evidence="10 11">
    <name type="scientific">Rhizobium paknamense</name>
    <dbReference type="NCBI Taxonomy" id="1206817"/>
    <lineage>
        <taxon>Bacteria</taxon>
        <taxon>Pseudomonadati</taxon>
        <taxon>Pseudomonadota</taxon>
        <taxon>Alphaproteobacteria</taxon>
        <taxon>Hyphomicrobiales</taxon>
        <taxon>Rhizobiaceae</taxon>
        <taxon>Rhizobium/Agrobacterium group</taxon>
        <taxon>Rhizobium</taxon>
    </lineage>
</organism>
<accession>A0ABU0ICK6</accession>
<sequence length="350" mass="37504">MARPLALFLSFALSSLLIAGDLSTAFAGEDEPAKQAFGAMQLPTAGPATPYGFYAKGCMAGAVALPTDGPTWQAMRLSRNRRWGNPAMIGFLEQLSKDAPRVGWPGLLVGDIAQPRGGPMVNGHASHQIGLDADVWLTPMPAKRLSVAQREDLPFTSMLEKNKFLTIDEKAWTPAHARLLMLAASYPQVQRIFVNPAIKKKLCDSWTGDRTFMGKIRPLYGHDAHFHIRLSCPAGAGNCKAQAPVPAGDGCDKSLAWWFTKEPWEPKKPAPSPKPAPPPRPVMVSDLPKACAAILDMPAVKDEAHATYGGPAAYVDPGPVPVSASARAAQPKGQDTPLPEEDVPLPATRQ</sequence>
<dbReference type="EC" id="3.4.24.-" evidence="10"/>
<comment type="caution">
    <text evidence="10">The sequence shown here is derived from an EMBL/GenBank/DDBJ whole genome shotgun (WGS) entry which is preliminary data.</text>
</comment>
<evidence type="ECO:0000313" key="10">
    <source>
        <dbReference type="EMBL" id="MDQ0455407.1"/>
    </source>
</evidence>
<evidence type="ECO:0000313" key="11">
    <source>
        <dbReference type="Proteomes" id="UP001235269"/>
    </source>
</evidence>
<feature type="compositionally biased region" description="Pro residues" evidence="8">
    <location>
        <begin position="269"/>
        <end position="281"/>
    </location>
</feature>
<name>A0ABU0ICK6_9HYPH</name>
<evidence type="ECO:0000256" key="6">
    <source>
        <dbReference type="ARBA" id="ARBA00022833"/>
    </source>
</evidence>
<evidence type="ECO:0000256" key="2">
    <source>
        <dbReference type="ARBA" id="ARBA00022723"/>
    </source>
</evidence>
<evidence type="ECO:0000256" key="1">
    <source>
        <dbReference type="ARBA" id="ARBA00022670"/>
    </source>
</evidence>
<reference evidence="10 11" key="1">
    <citation type="submission" date="2023-07" db="EMBL/GenBank/DDBJ databases">
        <title>Genomic Encyclopedia of Type Strains, Phase IV (KMG-IV): sequencing the most valuable type-strain genomes for metagenomic binning, comparative biology and taxonomic classification.</title>
        <authorList>
            <person name="Goeker M."/>
        </authorList>
    </citation>
    <scope>NUCLEOTIDE SEQUENCE [LARGE SCALE GENOMIC DNA]</scope>
    <source>
        <strain evidence="10 11">DSM 100301</strain>
    </source>
</reference>
<dbReference type="GO" id="GO:0016787">
    <property type="term" value="F:hydrolase activity"/>
    <property type="evidence" value="ECO:0007669"/>
    <property type="project" value="UniProtKB-KW"/>
</dbReference>
<dbReference type="RefSeq" id="WP_370878027.1">
    <property type="nucleotide sequence ID" value="NZ_JAUSWH010000004.1"/>
</dbReference>
<keyword evidence="5 10" id="KW-0378">Hydrolase</keyword>
<keyword evidence="7" id="KW-0482">Metalloprotease</keyword>
<keyword evidence="4" id="KW-0574">Periplasm</keyword>
<dbReference type="Gene3D" id="3.30.1380.10">
    <property type="match status" value="1"/>
</dbReference>
<dbReference type="InterPro" id="IPR005073">
    <property type="entry name" value="Peptidase_M74"/>
</dbReference>
<evidence type="ECO:0000256" key="9">
    <source>
        <dbReference type="SAM" id="SignalP"/>
    </source>
</evidence>
<evidence type="ECO:0000256" key="4">
    <source>
        <dbReference type="ARBA" id="ARBA00022764"/>
    </source>
</evidence>
<feature type="region of interest" description="Disordered" evidence="8">
    <location>
        <begin position="308"/>
        <end position="350"/>
    </location>
</feature>
<proteinExistence type="predicted"/>
<dbReference type="NCBIfam" id="NF006947">
    <property type="entry name" value="PRK09429.1"/>
    <property type="match status" value="1"/>
</dbReference>
<keyword evidence="6" id="KW-0862">Zinc</keyword>